<dbReference type="GO" id="GO:0006950">
    <property type="term" value="P:response to stress"/>
    <property type="evidence" value="ECO:0007669"/>
    <property type="project" value="TreeGrafter"/>
</dbReference>
<comment type="caution">
    <text evidence="2">The sequence shown here is derived from an EMBL/GenBank/DDBJ whole genome shotgun (WGS) entry which is preliminary data.</text>
</comment>
<dbReference type="Gene3D" id="1.10.10.10">
    <property type="entry name" value="Winged helix-like DNA-binding domain superfamily/Winged helix DNA-binding domain"/>
    <property type="match status" value="1"/>
</dbReference>
<protein>
    <submittedName>
        <fullName evidence="2">Transcriptional regulator, MarR family</fullName>
    </submittedName>
</protein>
<evidence type="ECO:0000313" key="3">
    <source>
        <dbReference type="Proteomes" id="UP000012429"/>
    </source>
</evidence>
<organism evidence="2 3">
    <name type="scientific">Rhizobium freirei PRF 81</name>
    <dbReference type="NCBI Taxonomy" id="363754"/>
    <lineage>
        <taxon>Bacteria</taxon>
        <taxon>Pseudomonadati</taxon>
        <taxon>Pseudomonadota</taxon>
        <taxon>Alphaproteobacteria</taxon>
        <taxon>Hyphomicrobiales</taxon>
        <taxon>Rhizobiaceae</taxon>
        <taxon>Rhizobium/Agrobacterium group</taxon>
        <taxon>Rhizobium</taxon>
    </lineage>
</organism>
<dbReference type="InterPro" id="IPR036388">
    <property type="entry name" value="WH-like_DNA-bd_sf"/>
</dbReference>
<dbReference type="STRING" id="363754.RHSP_77932"/>
<dbReference type="EMBL" id="AQHN01000089">
    <property type="protein sequence ID" value="ENN84165.1"/>
    <property type="molecule type" value="Genomic_DNA"/>
</dbReference>
<dbReference type="PATRIC" id="fig|363754.4.peg.5991"/>
<accession>N6UR22</accession>
<dbReference type="Pfam" id="PF12802">
    <property type="entry name" value="MarR_2"/>
    <property type="match status" value="1"/>
</dbReference>
<keyword evidence="3" id="KW-1185">Reference proteome</keyword>
<dbReference type="PROSITE" id="PS50995">
    <property type="entry name" value="HTH_MARR_2"/>
    <property type="match status" value="1"/>
</dbReference>
<evidence type="ECO:0000259" key="1">
    <source>
        <dbReference type="PROSITE" id="PS50995"/>
    </source>
</evidence>
<dbReference type="PANTHER" id="PTHR33164:SF57">
    <property type="entry name" value="MARR-FAMILY TRANSCRIPTIONAL REGULATOR"/>
    <property type="match status" value="1"/>
</dbReference>
<dbReference type="SUPFAM" id="SSF46785">
    <property type="entry name" value="Winged helix' DNA-binding domain"/>
    <property type="match status" value="1"/>
</dbReference>
<reference evidence="2 3" key="1">
    <citation type="journal article" date="2012" name="BMC Genomics">
        <title>Genomic basis of broad host range and environmental adaptability of Rhizobium tropici CIAT 899 and Rhizobium sp. PRF 81 which are used in inoculants for common bean (Phaseolus vulgaris L.).</title>
        <authorList>
            <person name="Ormeno-Orrillo E."/>
            <person name="Menna P."/>
            <person name="Almeida L.G."/>
            <person name="Ollero F.J."/>
            <person name="Nicolas M.F."/>
            <person name="Pains Rodrigues E."/>
            <person name="Shigueyoshi Nakatani A."/>
            <person name="Silva Batista J.S."/>
            <person name="Oliveira Chueire L.M."/>
            <person name="Souza R.C."/>
            <person name="Ribeiro Vasconcelos A.T."/>
            <person name="Megias M."/>
            <person name="Hungria M."/>
            <person name="Martinez-Romero E."/>
        </authorList>
    </citation>
    <scope>NUCLEOTIDE SEQUENCE [LARGE SCALE GENOMIC DNA]</scope>
    <source>
        <strain evidence="2 3">PRF 81</strain>
    </source>
</reference>
<feature type="domain" description="HTH marR-type" evidence="1">
    <location>
        <begin position="31"/>
        <end position="174"/>
    </location>
</feature>
<dbReference type="GO" id="GO:0003700">
    <property type="term" value="F:DNA-binding transcription factor activity"/>
    <property type="evidence" value="ECO:0007669"/>
    <property type="project" value="InterPro"/>
</dbReference>
<dbReference type="InterPro" id="IPR036390">
    <property type="entry name" value="WH_DNA-bd_sf"/>
</dbReference>
<sequence>MHVLFLCDLCYDGGMTSATNTRDIEAPTLAEDEKFLRIGQAMMRMRLLTGRRMIGRLAIQHVAPGLELSHLDVLDVVRRAEGTGEVTVGTIAELLRIDPSRASRITADMVARGVLRRKASQADARRIVVVLTALGQRLLSEIQVQKYAVIGSIFADWSPEDIESFSFLFDRYVSGYERVFQANMKETAD</sequence>
<dbReference type="AlphaFoldDB" id="N6UR22"/>
<proteinExistence type="predicted"/>
<dbReference type="SMART" id="SM00347">
    <property type="entry name" value="HTH_MARR"/>
    <property type="match status" value="1"/>
</dbReference>
<dbReference type="PANTHER" id="PTHR33164">
    <property type="entry name" value="TRANSCRIPTIONAL REGULATOR, MARR FAMILY"/>
    <property type="match status" value="1"/>
</dbReference>
<gene>
    <name evidence="2" type="ORF">RHSP_77932</name>
</gene>
<name>N6UR22_9HYPH</name>
<dbReference type="Proteomes" id="UP000012429">
    <property type="component" value="Unassembled WGS sequence"/>
</dbReference>
<dbReference type="InterPro" id="IPR000835">
    <property type="entry name" value="HTH_MarR-typ"/>
</dbReference>
<dbReference type="InterPro" id="IPR039422">
    <property type="entry name" value="MarR/SlyA-like"/>
</dbReference>
<evidence type="ECO:0000313" key="2">
    <source>
        <dbReference type="EMBL" id="ENN84165.1"/>
    </source>
</evidence>